<comment type="caution">
    <text evidence="1">The sequence shown here is derived from an EMBL/GenBank/DDBJ whole genome shotgun (WGS) entry which is preliminary data.</text>
</comment>
<dbReference type="EMBL" id="MDKE01000013">
    <property type="protein sequence ID" value="OIN11123.1"/>
    <property type="molecule type" value="Genomic_DNA"/>
</dbReference>
<evidence type="ECO:0000313" key="1">
    <source>
        <dbReference type="EMBL" id="OIN11123.1"/>
    </source>
</evidence>
<dbReference type="AlphaFoldDB" id="A0A1J4QEY9"/>
<reference evidence="1 2" key="1">
    <citation type="submission" date="2016-07" db="EMBL/GenBank/DDBJ databases">
        <title>Draft Genome Sequence of Oceanisphaera psychrotolerans, isolated from coastal sediment samples.</title>
        <authorList>
            <person name="Zhuo S."/>
            <person name="Ruan Z."/>
        </authorList>
    </citation>
    <scope>NUCLEOTIDE SEQUENCE [LARGE SCALE GENOMIC DNA]</scope>
    <source>
        <strain evidence="1 2">LAM-WHM-ZC</strain>
    </source>
</reference>
<name>A0A1J4QEY9_9GAMM</name>
<dbReference type="RefSeq" id="WP_071472303.1">
    <property type="nucleotide sequence ID" value="NZ_MDKE01000013.1"/>
</dbReference>
<dbReference type="Proteomes" id="UP000243073">
    <property type="component" value="Unassembled WGS sequence"/>
</dbReference>
<organism evidence="1 2">
    <name type="scientific">Oceanisphaera psychrotolerans</name>
    <dbReference type="NCBI Taxonomy" id="1414654"/>
    <lineage>
        <taxon>Bacteria</taxon>
        <taxon>Pseudomonadati</taxon>
        <taxon>Pseudomonadota</taxon>
        <taxon>Gammaproteobacteria</taxon>
        <taxon>Aeromonadales</taxon>
        <taxon>Aeromonadaceae</taxon>
        <taxon>Oceanisphaera</taxon>
    </lineage>
</organism>
<dbReference type="InterPro" id="IPR045508">
    <property type="entry name" value="DUF6482"/>
</dbReference>
<proteinExistence type="predicted"/>
<gene>
    <name evidence="1" type="ORF">BFR47_12285</name>
</gene>
<keyword evidence="2" id="KW-1185">Reference proteome</keyword>
<evidence type="ECO:0000313" key="2">
    <source>
        <dbReference type="Proteomes" id="UP000243073"/>
    </source>
</evidence>
<evidence type="ECO:0008006" key="3">
    <source>
        <dbReference type="Google" id="ProtNLM"/>
    </source>
</evidence>
<protein>
    <recommendedName>
        <fullName evidence="3">Cation transporter</fullName>
    </recommendedName>
</protein>
<dbReference type="Pfam" id="PF20090">
    <property type="entry name" value="DUF6482"/>
    <property type="match status" value="1"/>
</dbReference>
<accession>A0A1J4QEY9</accession>
<sequence>MITLTRLLAETSKVDRLVIQSHDMCMYLVELTLAGKPEVLAGEDGRPRVFRSIEHIKEALAELEVAGAVLVQHSPYHEMIGLAEESVPPLELDIVWPARQLG</sequence>